<protein>
    <submittedName>
        <fullName evidence="1">Uncharacterized protein</fullName>
    </submittedName>
</protein>
<proteinExistence type="predicted"/>
<dbReference type="KEGG" id="gmc:GY4MC1_3496"/>
<accession>A0A7U4DMA3</accession>
<gene>
    <name evidence="1" type="ORF">GY4MC1_3496</name>
</gene>
<organism evidence="1">
    <name type="scientific">Geobacillus sp. (strain Y4.1MC1)</name>
    <dbReference type="NCBI Taxonomy" id="581103"/>
    <lineage>
        <taxon>Bacteria</taxon>
        <taxon>Bacillati</taxon>
        <taxon>Bacillota</taxon>
        <taxon>Bacilli</taxon>
        <taxon>Bacillales</taxon>
        <taxon>Anoxybacillaceae</taxon>
        <taxon>Geobacillus</taxon>
    </lineage>
</organism>
<dbReference type="EMBL" id="CP002293">
    <property type="protein sequence ID" value="ADP76148.1"/>
    <property type="molecule type" value="Genomic_DNA"/>
</dbReference>
<reference evidence="1" key="1">
    <citation type="submission" date="2010-10" db="EMBL/GenBank/DDBJ databases">
        <title>Complete sequence of chromosome of Geobacillus sp. Y4.1MC1.</title>
        <authorList>
            <consortium name="US DOE Joint Genome Institute"/>
            <person name="Lucas S."/>
            <person name="Copeland A."/>
            <person name="Lapidus A."/>
            <person name="Cheng J.-F."/>
            <person name="Bruce D."/>
            <person name="Goodwin L."/>
            <person name="Pitluck S."/>
            <person name="Chertkov O."/>
            <person name="Zhang X."/>
            <person name="Detter J.C."/>
            <person name="Han C."/>
            <person name="Tapia R."/>
            <person name="Land M."/>
            <person name="Hauser L."/>
            <person name="Jeffries C."/>
            <person name="Kyrpides N."/>
            <person name="Ivanova N."/>
            <person name="Ovchinnikova G."/>
            <person name="Brumm P."/>
            <person name="Mead D."/>
            <person name="Woyke T."/>
        </authorList>
    </citation>
    <scope>NUCLEOTIDE SEQUENCE [LARGE SCALE GENOMIC DNA]</scope>
    <source>
        <strain evidence="1">Y4.1MC1</strain>
    </source>
</reference>
<evidence type="ECO:0000313" key="1">
    <source>
        <dbReference type="EMBL" id="ADP76148.1"/>
    </source>
</evidence>
<name>A0A7U4DMA3_GEOS0</name>
<sequence length="158" mass="18251">MGDSLLRGSQAVPRCYEEKIKDEMTSLSIYGSFSNNMKELFFLEEWAKEVFAGRSWMFFAGLHELPNLAVASLYWTSSSRWNIKDVIVSPLHYAIFCTCWFLVHRNSPCRPVSFIQQLCPRGDFCGVAADPYMAYFLWLLAENRCISVKYIVKYASLL</sequence>
<dbReference type="AlphaFoldDB" id="A0A7U4DMA3"/>